<dbReference type="AlphaFoldDB" id="A0A674I264"/>
<dbReference type="InterPro" id="IPR048497">
    <property type="entry name" value="LIF-R-like_Ig-like"/>
</dbReference>
<dbReference type="Ensembl" id="ENSTMTT00000002825.1">
    <property type="protein sequence ID" value="ENSTMTP00000002720.1"/>
    <property type="gene ID" value="ENSTMTG00000002099.1"/>
</dbReference>
<dbReference type="Gene3D" id="2.60.40.10">
    <property type="entry name" value="Immunoglobulins"/>
    <property type="match status" value="8"/>
</dbReference>
<dbReference type="PROSITE" id="PS50853">
    <property type="entry name" value="FN3"/>
    <property type="match status" value="3"/>
</dbReference>
<reference evidence="20" key="1">
    <citation type="submission" date="2025-08" db="UniProtKB">
        <authorList>
            <consortium name="Ensembl"/>
        </authorList>
    </citation>
    <scope>IDENTIFICATION</scope>
</reference>
<keyword evidence="7" id="KW-0677">Repeat</keyword>
<evidence type="ECO:0000256" key="15">
    <source>
        <dbReference type="ARBA" id="ARBA00069968"/>
    </source>
</evidence>
<keyword evidence="6 18" id="KW-0732">Signal</keyword>
<evidence type="ECO:0000256" key="16">
    <source>
        <dbReference type="SAM" id="MobiDB-lite"/>
    </source>
</evidence>
<evidence type="ECO:0000256" key="7">
    <source>
        <dbReference type="ARBA" id="ARBA00022737"/>
    </source>
</evidence>
<evidence type="ECO:0000256" key="9">
    <source>
        <dbReference type="ARBA" id="ARBA00023136"/>
    </source>
</evidence>
<keyword evidence="9 17" id="KW-0472">Membrane</keyword>
<feature type="domain" description="Fibronectin type-III" evidence="19">
    <location>
        <begin position="716"/>
        <end position="821"/>
    </location>
</feature>
<dbReference type="FunFam" id="2.60.40.10:FF:000808">
    <property type="entry name" value="Leukemia inhibitory factor receptor"/>
    <property type="match status" value="1"/>
</dbReference>
<evidence type="ECO:0000256" key="17">
    <source>
        <dbReference type="SAM" id="Phobius"/>
    </source>
</evidence>
<evidence type="ECO:0000256" key="11">
    <source>
        <dbReference type="ARBA" id="ARBA00023170"/>
    </source>
</evidence>
<evidence type="ECO:0000256" key="3">
    <source>
        <dbReference type="ARBA" id="ARBA00022475"/>
    </source>
</evidence>
<keyword evidence="12" id="KW-0325">Glycoprotein</keyword>
<proteinExistence type="inferred from homology"/>
<comment type="subunit">
    <text evidence="14">Heterodimer composed of LIFR and IL6ST. The heterodimer formed by LIFR and IL6ST interacts with the complex formed by CNTF and CNTFR.</text>
</comment>
<feature type="transmembrane region" description="Helical" evidence="17">
    <location>
        <begin position="822"/>
        <end position="847"/>
    </location>
</feature>
<dbReference type="FunFam" id="2.60.40.10:FF:000607">
    <property type="entry name" value="Leukemia inhibitory factor receptor"/>
    <property type="match status" value="1"/>
</dbReference>
<dbReference type="Pfam" id="PF21177">
    <property type="entry name" value="LIF-R_Ig-like"/>
    <property type="match status" value="1"/>
</dbReference>
<evidence type="ECO:0000256" key="12">
    <source>
        <dbReference type="ARBA" id="ARBA00023180"/>
    </source>
</evidence>
<feature type="region of interest" description="Disordered" evidence="16">
    <location>
        <begin position="1026"/>
        <end position="1052"/>
    </location>
</feature>
<evidence type="ECO:0000256" key="2">
    <source>
        <dbReference type="ARBA" id="ARBA00008921"/>
    </source>
</evidence>
<dbReference type="InterPro" id="IPR003529">
    <property type="entry name" value="Hematopoietin_rcpt_Gp130_CS"/>
</dbReference>
<dbReference type="FunFam" id="2.60.40.10:FF:000578">
    <property type="entry name" value="Leukemia inhibitory factor receptor"/>
    <property type="match status" value="1"/>
</dbReference>
<dbReference type="PANTHER" id="PTHR48423">
    <property type="entry name" value="INTERLEUKIN-27 RECEPTOR SUBUNIT ALPHA"/>
    <property type="match status" value="1"/>
</dbReference>
<dbReference type="Pfam" id="PF18207">
    <property type="entry name" value="LIFR_N"/>
    <property type="match status" value="1"/>
</dbReference>
<dbReference type="GeneTree" id="ENSGT00940000155776"/>
<evidence type="ECO:0000313" key="21">
    <source>
        <dbReference type="Proteomes" id="UP000472274"/>
    </source>
</evidence>
<dbReference type="InterPro" id="IPR013783">
    <property type="entry name" value="Ig-like_fold"/>
</dbReference>
<evidence type="ECO:0000256" key="8">
    <source>
        <dbReference type="ARBA" id="ARBA00022989"/>
    </source>
</evidence>
<accession>A0A674I264</accession>
<comment type="subcellular location">
    <subcellularLocation>
        <location evidence="1">Cell membrane</location>
        <topology evidence="1">Single-pass type I membrane protein</topology>
    </subcellularLocation>
</comment>
<dbReference type="GO" id="GO:0005886">
    <property type="term" value="C:plasma membrane"/>
    <property type="evidence" value="ECO:0007669"/>
    <property type="project" value="UniProtKB-SubCell"/>
</dbReference>
<evidence type="ECO:0000313" key="20">
    <source>
        <dbReference type="Ensembl" id="ENSTMTP00000002720.1"/>
    </source>
</evidence>
<dbReference type="SUPFAM" id="SSF49265">
    <property type="entry name" value="Fibronectin type III"/>
    <property type="match status" value="4"/>
</dbReference>
<keyword evidence="5 17" id="KW-0812">Transmembrane</keyword>
<dbReference type="Proteomes" id="UP000472274">
    <property type="component" value="Unplaced"/>
</dbReference>
<dbReference type="InterPro" id="IPR040901">
    <property type="entry name" value="LIFR_N"/>
</dbReference>
<feature type="domain" description="Fibronectin type-III" evidence="19">
    <location>
        <begin position="525"/>
        <end position="619"/>
    </location>
</feature>
<dbReference type="PANTHER" id="PTHR48423:SF2">
    <property type="entry name" value="INTERLEUKIN-12 RECEPTOR SUBUNIT BETA-2"/>
    <property type="match status" value="1"/>
</dbReference>
<dbReference type="Pfam" id="PF17971">
    <property type="entry name" value="LIFR_D2"/>
    <property type="match status" value="1"/>
</dbReference>
<keyword evidence="4" id="KW-0597">Phosphoprotein</keyword>
<keyword evidence="3" id="KW-1003">Cell membrane</keyword>
<dbReference type="InterPro" id="IPR040817">
    <property type="entry name" value="LIFR_D2"/>
</dbReference>
<feature type="region of interest" description="Disordered" evidence="16">
    <location>
        <begin position="1068"/>
        <end position="1090"/>
    </location>
</feature>
<dbReference type="InterPro" id="IPR003961">
    <property type="entry name" value="FN3_dom"/>
</dbReference>
<reference evidence="20" key="2">
    <citation type="submission" date="2025-09" db="UniProtKB">
        <authorList>
            <consortium name="Ensembl"/>
        </authorList>
    </citation>
    <scope>IDENTIFICATION</scope>
</reference>
<keyword evidence="8 17" id="KW-1133">Transmembrane helix</keyword>
<protein>
    <recommendedName>
        <fullName evidence="15">Leukemia inhibitory factor receptor</fullName>
    </recommendedName>
</protein>
<dbReference type="RefSeq" id="XP_026504843.1">
    <property type="nucleotide sequence ID" value="XM_026649058.2"/>
</dbReference>
<dbReference type="PROSITE" id="PS01353">
    <property type="entry name" value="HEMATOPO_REC_L_F2"/>
    <property type="match status" value="1"/>
</dbReference>
<feature type="domain" description="Fibronectin type-III" evidence="19">
    <location>
        <begin position="425"/>
        <end position="523"/>
    </location>
</feature>
<dbReference type="CTD" id="3977"/>
<dbReference type="Pfam" id="PF25552">
    <property type="entry name" value="LIFR_D4"/>
    <property type="match status" value="1"/>
</dbReference>
<dbReference type="GeneID" id="112105962"/>
<sequence length="1090" mass="122085">MWDNPSLRCLLAITFLHLLSLIYSQETGFPEAPENLKCITHDLNRMICSWDATSSANLGLTYKICYTNSEHFSLVCIETEGKRADIPVTVGSTNIRITTLNASGTSLATETFVLSEENVSLIPLTPQILNLSADFSTYTLYLKWNDSGSVFQYELDASWQIQILRKETLETVALMNYDSKLTGKDSILSWNWTSDIPLECTSYYVKIRCYINEPYFTGRKEWSEWSPIRTVPEKDTKPNSAMVFPQDKVVLVGSNVTFCCLYNEGESIKFMNYGSKSYPLLRLNKWSSAIKVQNVSASISSGTNVWCLLEPDGLEGTVLFVGYAPDTPQNLNCETRTFITITCSWNPGRATALYRQRQTKYILFERISKENVTCKVDELNKEHYCDFPVHANQKIYNFTLGASNPLGQAESSLLIDVNQRVHLETPVKFTVSTNSSTNAHLSWYIPGNFIQIRLLCQIEISNSNSERQLNVSMAGAENSNYRAWVDALHPYATYTFRVRCSASEHFWRWSKWSEEKKLTTLEAPPARGPAIWRERSPVGETLTVFWKPLLLSEANGIILSHEVSCYSREIMLKAHEVPVPLNSTEIKLGGNDCLISVVAKNRAGSSPPSRITSMDLPSDDVKTELAIAAGNGIYISWHSDPNVTCGYTLKWCISSGSEPCNVDWEMFPSNATDAVIKSALFQPGVRYNFSLYGCKHNGYQLLQNITGYMKELPPKVAPNFTVEETSSDSILVKWEDIPVEDCQGFLKGYILYFAKGEKGSSKTSFTDEENKTEKNITDLTKKSLRILDLQGKTSYRLGLRAYTVGGIGPSKDLYVVTKENSVGLIIAILIPVAVAVVLGVVTSILCYQKREWIKETFYPDIPNPENSKALQFQKNICEGNTALKTLEMNPCTPNSVEVVETQSTVLKIEDTEIISPVADSELPEDGSDPETGSHVVVSYCPPIIEEEISSPPIDEPVGSSQVIYIDIQSMYQPQVNPEEEPEINFVTTAGYKPQMQLPINAMKMESHSPTEEDLDKTAGYRPQANTNVWKLDSPDSPISIQSNNENGSFGSPCSINSRQFLIPPKDYEDSPTHNNTGWSFTNFFQNKPND</sequence>
<gene>
    <name evidence="20" type="primary">LIFR</name>
</gene>
<comment type="similarity">
    <text evidence="2">Belongs to the type I cytokine receptor family. Type 2 subfamily.</text>
</comment>
<evidence type="ECO:0000256" key="5">
    <source>
        <dbReference type="ARBA" id="ARBA00022692"/>
    </source>
</evidence>
<evidence type="ECO:0000256" key="14">
    <source>
        <dbReference type="ARBA" id="ARBA00062949"/>
    </source>
</evidence>
<dbReference type="GO" id="GO:0004896">
    <property type="term" value="F:cytokine receptor activity"/>
    <property type="evidence" value="ECO:0007669"/>
    <property type="project" value="InterPro"/>
</dbReference>
<dbReference type="FunFam" id="2.60.40.10:FF:000657">
    <property type="entry name" value="Leukemia inhibitory factor receptor"/>
    <property type="match status" value="1"/>
</dbReference>
<evidence type="ECO:0000256" key="18">
    <source>
        <dbReference type="SAM" id="SignalP"/>
    </source>
</evidence>
<name>A0A674I264_9SAUR</name>
<feature type="compositionally biased region" description="Polar residues" evidence="16">
    <location>
        <begin position="1036"/>
        <end position="1052"/>
    </location>
</feature>
<evidence type="ECO:0000256" key="6">
    <source>
        <dbReference type="ARBA" id="ARBA00022729"/>
    </source>
</evidence>
<keyword evidence="11" id="KW-0675">Receptor</keyword>
<dbReference type="InterPro" id="IPR052672">
    <property type="entry name" value="Type1_Cytokine_Rcpt_Type2"/>
</dbReference>
<feature type="chain" id="PRO_5025639783" description="Leukemia inhibitory factor receptor" evidence="18">
    <location>
        <begin position="25"/>
        <end position="1090"/>
    </location>
</feature>
<evidence type="ECO:0000256" key="4">
    <source>
        <dbReference type="ARBA" id="ARBA00022553"/>
    </source>
</evidence>
<evidence type="ECO:0000256" key="1">
    <source>
        <dbReference type="ARBA" id="ARBA00004251"/>
    </source>
</evidence>
<dbReference type="InterPro" id="IPR036116">
    <property type="entry name" value="FN3_sf"/>
</dbReference>
<keyword evidence="21" id="KW-1185">Reference proteome</keyword>
<feature type="signal peptide" evidence="18">
    <location>
        <begin position="1"/>
        <end position="24"/>
    </location>
</feature>
<dbReference type="CDD" id="cd00063">
    <property type="entry name" value="FN3"/>
    <property type="match status" value="2"/>
</dbReference>
<dbReference type="SMART" id="SM00060">
    <property type="entry name" value="FN3"/>
    <property type="match status" value="6"/>
</dbReference>
<keyword evidence="10" id="KW-1015">Disulfide bond</keyword>
<comment type="function">
    <text evidence="13">Signal-transducing molecule. May have a common pathway with IL6ST. The soluble form inhibits the biological activity of LIF by blocking its binding to receptors on target cells.</text>
</comment>
<evidence type="ECO:0000256" key="10">
    <source>
        <dbReference type="ARBA" id="ARBA00023157"/>
    </source>
</evidence>
<organism evidence="20 21">
    <name type="scientific">Terrapene triunguis</name>
    <name type="common">Three-toed box turtle</name>
    <dbReference type="NCBI Taxonomy" id="2587831"/>
    <lineage>
        <taxon>Eukaryota</taxon>
        <taxon>Metazoa</taxon>
        <taxon>Chordata</taxon>
        <taxon>Craniata</taxon>
        <taxon>Vertebrata</taxon>
        <taxon>Euteleostomi</taxon>
        <taxon>Archelosauria</taxon>
        <taxon>Testudinata</taxon>
        <taxon>Testudines</taxon>
        <taxon>Cryptodira</taxon>
        <taxon>Durocryptodira</taxon>
        <taxon>Testudinoidea</taxon>
        <taxon>Emydidae</taxon>
        <taxon>Terrapene</taxon>
    </lineage>
</organism>
<dbReference type="FunFam" id="2.60.40.10:FF:000738">
    <property type="entry name" value="Leukemia inhibitory factor receptor"/>
    <property type="match status" value="1"/>
</dbReference>
<evidence type="ECO:0000256" key="13">
    <source>
        <dbReference type="ARBA" id="ARBA00054569"/>
    </source>
</evidence>
<feature type="compositionally biased region" description="Polar residues" evidence="16">
    <location>
        <begin position="1072"/>
        <end position="1090"/>
    </location>
</feature>
<evidence type="ECO:0000259" key="19">
    <source>
        <dbReference type="PROSITE" id="PS50853"/>
    </source>
</evidence>